<dbReference type="RefSeq" id="WP_378249954.1">
    <property type="nucleotide sequence ID" value="NZ_JBHSKF010000014.1"/>
</dbReference>
<evidence type="ECO:0000313" key="2">
    <source>
        <dbReference type="Proteomes" id="UP001596157"/>
    </source>
</evidence>
<reference evidence="2" key="1">
    <citation type="journal article" date="2019" name="Int. J. Syst. Evol. Microbiol.">
        <title>The Global Catalogue of Microorganisms (GCM) 10K type strain sequencing project: providing services to taxonomists for standard genome sequencing and annotation.</title>
        <authorList>
            <consortium name="The Broad Institute Genomics Platform"/>
            <consortium name="The Broad Institute Genome Sequencing Center for Infectious Disease"/>
            <person name="Wu L."/>
            <person name="Ma J."/>
        </authorList>
    </citation>
    <scope>NUCLEOTIDE SEQUENCE [LARGE SCALE GENOMIC DNA]</scope>
    <source>
        <strain evidence="2">CCUG 59778</strain>
    </source>
</reference>
<evidence type="ECO:0000313" key="1">
    <source>
        <dbReference type="EMBL" id="MFC5290081.1"/>
    </source>
</evidence>
<evidence type="ECO:0008006" key="3">
    <source>
        <dbReference type="Google" id="ProtNLM"/>
    </source>
</evidence>
<organism evidence="1 2">
    <name type="scientific">Actinokineospora guangxiensis</name>
    <dbReference type="NCBI Taxonomy" id="1490288"/>
    <lineage>
        <taxon>Bacteria</taxon>
        <taxon>Bacillati</taxon>
        <taxon>Actinomycetota</taxon>
        <taxon>Actinomycetes</taxon>
        <taxon>Pseudonocardiales</taxon>
        <taxon>Pseudonocardiaceae</taxon>
        <taxon>Actinokineospora</taxon>
    </lineage>
</organism>
<keyword evidence="2" id="KW-1185">Reference proteome</keyword>
<gene>
    <name evidence="1" type="ORF">ACFPM7_23755</name>
</gene>
<comment type="caution">
    <text evidence="1">The sequence shown here is derived from an EMBL/GenBank/DDBJ whole genome shotgun (WGS) entry which is preliminary data.</text>
</comment>
<proteinExistence type="predicted"/>
<sequence>MGLLIDPTARFVRTDRGALVVTARGAREVSGAHAFAWLSALMPLLDGALDREAVLARTAGPRRAALAALLDVVAEAGLVTDSGSARAPGRAVAVSGGLAERVATAARRAGVPATPSPGGGTWSARLVGDGWRGELRSCRDAVWLLLPGGGSPAPRWTAVRARAAAWGDQLRPGRAPADAVAVAAARLVAEHRAWLAGRGRSAPVALRIHGDTLAAAAHRCPRARGRSSSAEPLDLAEFDRRTDRLCDDRLGVIGRPSEGGLRQLPLHISAVAAPARPLSTAVGADLPSARRRAAVTALLGAVAPAVPLGAAVGLSADDAKLCGLLSWTAHLAVGEDGVPTTPTDPYAAHLLRQLGHLVGRPPGWRDLGEPLGAPTLRADGITVSGASRHHAERELAERLVARAQHPGAEHAAPLSPGLVGERVDPRVPARIEHALRAAGWVVRVRGLSDDAAVRAAVPHLLAVEVHRG</sequence>
<dbReference type="Proteomes" id="UP001596157">
    <property type="component" value="Unassembled WGS sequence"/>
</dbReference>
<accession>A0ABW0ETK1</accession>
<dbReference type="EMBL" id="JBHSKF010000014">
    <property type="protein sequence ID" value="MFC5290081.1"/>
    <property type="molecule type" value="Genomic_DNA"/>
</dbReference>
<protein>
    <recommendedName>
        <fullName evidence="3">Helicase XPB/Ssl2 N-terminal domain-containing protein</fullName>
    </recommendedName>
</protein>
<name>A0ABW0ETK1_9PSEU</name>